<dbReference type="InterPro" id="IPR053977">
    <property type="entry name" value="Rv2466c-like"/>
</dbReference>
<evidence type="ECO:0000313" key="1">
    <source>
        <dbReference type="EMBL" id="EKX89201.1"/>
    </source>
</evidence>
<dbReference type="eggNOG" id="COG2761">
    <property type="taxonomic scope" value="Bacteria"/>
</dbReference>
<dbReference type="EMBL" id="AMEM01000025">
    <property type="protein sequence ID" value="EKX89201.1"/>
    <property type="molecule type" value="Genomic_DNA"/>
</dbReference>
<accession>L1ME35</accession>
<dbReference type="PATRIC" id="fig|1035195.3.peg.1771"/>
<organism evidence="1 2">
    <name type="scientific">Corynebacterium durum F0235</name>
    <dbReference type="NCBI Taxonomy" id="1035195"/>
    <lineage>
        <taxon>Bacteria</taxon>
        <taxon>Bacillati</taxon>
        <taxon>Actinomycetota</taxon>
        <taxon>Actinomycetes</taxon>
        <taxon>Mycobacteriales</taxon>
        <taxon>Corynebacteriaceae</taxon>
        <taxon>Corynebacterium</taxon>
    </lineage>
</organism>
<dbReference type="STRING" id="1035195.HMPREF9997_01969"/>
<evidence type="ECO:0000313" key="2">
    <source>
        <dbReference type="Proteomes" id="UP000010445"/>
    </source>
</evidence>
<dbReference type="Pfam" id="PF22234">
    <property type="entry name" value="Rv2466c-like"/>
    <property type="match status" value="1"/>
</dbReference>
<sequence>MVWLLSNHTIINCEESTMSEKVSFWFDVSCPYCWVTSRWIKEVEKVRDIEVEWIPMSLSVLNEGRDYLPEDYRRKMEANWGPARVFAAVKANHSDKVDALYTDLGTRIHNGEQGGKEGYGAYEALIAESLAAVGLPASLLDVASTTEVDDQLRAYHQGAMDRVGDEVGTPVVALGDTAFFGPVLTRIPRGEDAGSIFDGAVLLAKYPHFFELKRSRTEGLDFN</sequence>
<dbReference type="AlphaFoldDB" id="L1ME35"/>
<keyword evidence="2" id="KW-1185">Reference proteome</keyword>
<dbReference type="SUPFAM" id="SSF52833">
    <property type="entry name" value="Thioredoxin-like"/>
    <property type="match status" value="1"/>
</dbReference>
<comment type="caution">
    <text evidence="1">The sequence shown here is derived from an EMBL/GenBank/DDBJ whole genome shotgun (WGS) entry which is preliminary data.</text>
</comment>
<protein>
    <submittedName>
        <fullName evidence="1">Uncharacterized protein</fullName>
    </submittedName>
</protein>
<dbReference type="HOGENOM" id="CLU_087602_1_0_11"/>
<gene>
    <name evidence="1" type="ORF">HMPREF9997_01969</name>
</gene>
<name>L1ME35_9CORY</name>
<dbReference type="Gene3D" id="3.40.30.10">
    <property type="entry name" value="Glutaredoxin"/>
    <property type="match status" value="1"/>
</dbReference>
<dbReference type="InterPro" id="IPR036249">
    <property type="entry name" value="Thioredoxin-like_sf"/>
</dbReference>
<dbReference type="Proteomes" id="UP000010445">
    <property type="component" value="Unassembled WGS sequence"/>
</dbReference>
<proteinExistence type="predicted"/>
<reference evidence="1 2" key="1">
    <citation type="submission" date="2012-05" db="EMBL/GenBank/DDBJ databases">
        <authorList>
            <person name="Weinstock G."/>
            <person name="Sodergren E."/>
            <person name="Lobos E.A."/>
            <person name="Fulton L."/>
            <person name="Fulton R."/>
            <person name="Courtney L."/>
            <person name="Fronick C."/>
            <person name="O'Laughlin M."/>
            <person name="Godfrey J."/>
            <person name="Wilson R.M."/>
            <person name="Miner T."/>
            <person name="Farmer C."/>
            <person name="Delehaunty K."/>
            <person name="Cordes M."/>
            <person name="Minx P."/>
            <person name="Tomlinson C."/>
            <person name="Chen J."/>
            <person name="Wollam A."/>
            <person name="Pepin K.H."/>
            <person name="Bhonagiri V."/>
            <person name="Zhang X."/>
            <person name="Suruliraj S."/>
            <person name="Warren W."/>
            <person name="Mitreva M."/>
            <person name="Mardis E.R."/>
            <person name="Wilson R.K."/>
        </authorList>
    </citation>
    <scope>NUCLEOTIDE SEQUENCE [LARGE SCALE GENOMIC DNA]</scope>
    <source>
        <strain evidence="1 2">F0235</strain>
    </source>
</reference>